<sequence length="293" mass="31984">MFYQQLPVRRDEIAVRDTHTQLTYSELDQKSTILATWLKNHHSFAEETPVGVYANRSCESIIAILGILKAGLAYVPFDVDAPVQRTEMILSCLPNCQLVLLASGLTVPPVSSQGARFACIADAFGQTTKEVKEFLRKAPQTHPTSLAYILFTSGTTGKPKGVMVEHKGVVRLATDPEIAAHTFNFKIASHLLNLAFDASGFEIYATLLNGGTLVCIDKCVVFDFSALETTFIKQGVKRAFMTPAMVKQCLISSPAIIALLDVLYVGGDKLDLADIVMAKRFGSVKIFNCYGPT</sequence>
<protein>
    <submittedName>
        <fullName evidence="2">AMP-dependent synthetase/ligase</fullName>
    </submittedName>
</protein>
<evidence type="ECO:0000313" key="2">
    <source>
        <dbReference type="EMBL" id="KAL2816642.1"/>
    </source>
</evidence>
<evidence type="ECO:0000313" key="3">
    <source>
        <dbReference type="Proteomes" id="UP001610335"/>
    </source>
</evidence>
<proteinExistence type="predicted"/>
<accession>A0ABR4HPJ0</accession>
<organism evidence="2 3">
    <name type="scientific">Aspergillus cavernicola</name>
    <dbReference type="NCBI Taxonomy" id="176166"/>
    <lineage>
        <taxon>Eukaryota</taxon>
        <taxon>Fungi</taxon>
        <taxon>Dikarya</taxon>
        <taxon>Ascomycota</taxon>
        <taxon>Pezizomycotina</taxon>
        <taxon>Eurotiomycetes</taxon>
        <taxon>Eurotiomycetidae</taxon>
        <taxon>Eurotiales</taxon>
        <taxon>Aspergillaceae</taxon>
        <taxon>Aspergillus</taxon>
        <taxon>Aspergillus subgen. Nidulantes</taxon>
    </lineage>
</organism>
<dbReference type="PANTHER" id="PTHR45527:SF1">
    <property type="entry name" value="FATTY ACID SYNTHASE"/>
    <property type="match status" value="1"/>
</dbReference>
<comment type="caution">
    <text evidence="2">The sequence shown here is derived from an EMBL/GenBank/DDBJ whole genome shotgun (WGS) entry which is preliminary data.</text>
</comment>
<dbReference type="PRINTS" id="PR00154">
    <property type="entry name" value="AMPBINDING"/>
</dbReference>
<name>A0ABR4HPJ0_9EURO</name>
<dbReference type="EMBL" id="JBFXLS010000099">
    <property type="protein sequence ID" value="KAL2816642.1"/>
    <property type="molecule type" value="Genomic_DNA"/>
</dbReference>
<dbReference type="Pfam" id="PF00501">
    <property type="entry name" value="AMP-binding"/>
    <property type="match status" value="1"/>
</dbReference>
<keyword evidence="3" id="KW-1185">Reference proteome</keyword>
<gene>
    <name evidence="2" type="ORF">BDW59DRAFT_166286</name>
</gene>
<feature type="domain" description="AMP-dependent synthetase/ligase" evidence="1">
    <location>
        <begin position="5"/>
        <end position="293"/>
    </location>
</feature>
<dbReference type="Gene3D" id="3.40.50.980">
    <property type="match status" value="2"/>
</dbReference>
<dbReference type="InterPro" id="IPR020845">
    <property type="entry name" value="AMP-binding_CS"/>
</dbReference>
<reference evidence="2 3" key="1">
    <citation type="submission" date="2024-07" db="EMBL/GenBank/DDBJ databases">
        <title>Section-level genome sequencing and comparative genomics of Aspergillus sections Usti and Cavernicolus.</title>
        <authorList>
            <consortium name="Lawrence Berkeley National Laboratory"/>
            <person name="Nybo J.L."/>
            <person name="Vesth T.C."/>
            <person name="Theobald S."/>
            <person name="Frisvad J.C."/>
            <person name="Larsen T.O."/>
            <person name="Kjaerboelling I."/>
            <person name="Rothschild-Mancinelli K."/>
            <person name="Lyhne E.K."/>
            <person name="Kogle M.E."/>
            <person name="Barry K."/>
            <person name="Clum A."/>
            <person name="Na H."/>
            <person name="Ledsgaard L."/>
            <person name="Lin J."/>
            <person name="Lipzen A."/>
            <person name="Kuo A."/>
            <person name="Riley R."/>
            <person name="Mondo S."/>
            <person name="LaButti K."/>
            <person name="Haridas S."/>
            <person name="Pangalinan J."/>
            <person name="Salamov A.A."/>
            <person name="Simmons B.A."/>
            <person name="Magnuson J.K."/>
            <person name="Chen J."/>
            <person name="Drula E."/>
            <person name="Henrissat B."/>
            <person name="Wiebenga A."/>
            <person name="Lubbers R.J."/>
            <person name="Gomes A.C."/>
            <person name="Makela M.R."/>
            <person name="Stajich J."/>
            <person name="Grigoriev I.V."/>
            <person name="Mortensen U.H."/>
            <person name="De vries R.P."/>
            <person name="Baker S.E."/>
            <person name="Andersen M.R."/>
        </authorList>
    </citation>
    <scope>NUCLEOTIDE SEQUENCE [LARGE SCALE GENOMIC DNA]</scope>
    <source>
        <strain evidence="2 3">CBS 600.67</strain>
    </source>
</reference>
<evidence type="ECO:0000259" key="1">
    <source>
        <dbReference type="Pfam" id="PF00501"/>
    </source>
</evidence>
<dbReference type="PROSITE" id="PS00455">
    <property type="entry name" value="AMP_BINDING"/>
    <property type="match status" value="1"/>
</dbReference>
<dbReference type="InterPro" id="IPR000873">
    <property type="entry name" value="AMP-dep_synth/lig_dom"/>
</dbReference>
<dbReference type="InterPro" id="IPR020459">
    <property type="entry name" value="AMP-binding"/>
</dbReference>
<dbReference type="PANTHER" id="PTHR45527">
    <property type="entry name" value="NONRIBOSOMAL PEPTIDE SYNTHETASE"/>
    <property type="match status" value="1"/>
</dbReference>
<dbReference type="SUPFAM" id="SSF56801">
    <property type="entry name" value="Acetyl-CoA synthetase-like"/>
    <property type="match status" value="1"/>
</dbReference>
<dbReference type="Proteomes" id="UP001610335">
    <property type="component" value="Unassembled WGS sequence"/>
</dbReference>